<dbReference type="OrthoDB" id="668047at2759"/>
<dbReference type="Gramene" id="HORVU.MOREX.r2.1HG0007550.1">
    <property type="protein sequence ID" value="HORVU.MOREX.r2.1HG0007550.1"/>
    <property type="gene ID" value="HORVU.MOREX.r2.1HG0007550"/>
</dbReference>
<feature type="region of interest" description="Disordered" evidence="1">
    <location>
        <begin position="474"/>
        <end position="509"/>
    </location>
</feature>
<keyword evidence="2" id="KW-0812">Transmembrane</keyword>
<gene>
    <name evidence="3" type="primary">LOC123405340</name>
</gene>
<feature type="transmembrane region" description="Helical" evidence="2">
    <location>
        <begin position="296"/>
        <end position="316"/>
    </location>
</feature>
<feature type="transmembrane region" description="Helical" evidence="2">
    <location>
        <begin position="361"/>
        <end position="382"/>
    </location>
</feature>
<dbReference type="Proteomes" id="UP000011116">
    <property type="component" value="Chromosome 1H"/>
</dbReference>
<evidence type="ECO:0000313" key="3">
    <source>
        <dbReference type="EnsemblPlants" id="HORVU.MOREX.r3.1HG0010130.1"/>
    </source>
</evidence>
<feature type="transmembrane region" description="Helical" evidence="2">
    <location>
        <begin position="20"/>
        <end position="38"/>
    </location>
</feature>
<feature type="transmembrane region" description="Helical" evidence="2">
    <location>
        <begin position="112"/>
        <end position="129"/>
    </location>
</feature>
<name>A0A8I6W426_HORVV</name>
<evidence type="ECO:0000256" key="1">
    <source>
        <dbReference type="SAM" id="MobiDB-lite"/>
    </source>
</evidence>
<keyword evidence="2" id="KW-0472">Membrane</keyword>
<feature type="transmembrane region" description="Helical" evidence="2">
    <location>
        <begin position="86"/>
        <end position="106"/>
    </location>
</feature>
<dbReference type="EnsemblPlants" id="HORVU.MOREX.r3.1HG0010130.1">
    <property type="protein sequence ID" value="HORVU.MOREX.r3.1HG0010130.1"/>
    <property type="gene ID" value="HORVU.MOREX.r3.1HG0010130"/>
</dbReference>
<dbReference type="Gramene" id="HORVU.MOREX.r3.1HG0010130.1">
    <property type="protein sequence ID" value="HORVU.MOREX.r3.1HG0010130.1"/>
    <property type="gene ID" value="HORVU.MOREX.r3.1HG0010130"/>
</dbReference>
<protein>
    <submittedName>
        <fullName evidence="3">Uncharacterized protein</fullName>
    </submittedName>
</protein>
<feature type="transmembrane region" description="Helical" evidence="2">
    <location>
        <begin position="206"/>
        <end position="228"/>
    </location>
</feature>
<feature type="transmembrane region" description="Helical" evidence="2">
    <location>
        <begin position="240"/>
        <end position="258"/>
    </location>
</feature>
<dbReference type="GeneID" id="123405340"/>
<dbReference type="RefSeq" id="XP_044955003.1">
    <property type="nucleotide sequence ID" value="XM_045099068.1"/>
</dbReference>
<accession>A0A8I6W426</accession>
<feature type="transmembrane region" description="Helical" evidence="2">
    <location>
        <begin position="413"/>
        <end position="432"/>
    </location>
</feature>
<organism evidence="3 4">
    <name type="scientific">Hordeum vulgare subsp. vulgare</name>
    <name type="common">Domesticated barley</name>
    <dbReference type="NCBI Taxonomy" id="112509"/>
    <lineage>
        <taxon>Eukaryota</taxon>
        <taxon>Viridiplantae</taxon>
        <taxon>Streptophyta</taxon>
        <taxon>Embryophyta</taxon>
        <taxon>Tracheophyta</taxon>
        <taxon>Spermatophyta</taxon>
        <taxon>Magnoliopsida</taxon>
        <taxon>Liliopsida</taxon>
        <taxon>Poales</taxon>
        <taxon>Poaceae</taxon>
        <taxon>BOP clade</taxon>
        <taxon>Pooideae</taxon>
        <taxon>Triticodae</taxon>
        <taxon>Triticeae</taxon>
        <taxon>Hordeinae</taxon>
        <taxon>Hordeum</taxon>
    </lineage>
</organism>
<reference evidence="3" key="3">
    <citation type="submission" date="2022-01" db="UniProtKB">
        <authorList>
            <consortium name="EnsemblPlants"/>
        </authorList>
    </citation>
    <scope>IDENTIFICATION</scope>
    <source>
        <strain evidence="3">subsp. vulgare</strain>
    </source>
</reference>
<dbReference type="KEGG" id="hvg:123405340"/>
<dbReference type="AlphaFoldDB" id="A0A8I6W426"/>
<evidence type="ECO:0000256" key="2">
    <source>
        <dbReference type="SAM" id="Phobius"/>
    </source>
</evidence>
<sequence>MASSFRQPNRVQFLCKGHKILNVLFGILIGSLAVLRRYTTRADFNSSAILMCLVDFSMHVLVCVLPQSIISIYCFLRKGRCADLEAYILTGAMVLDDYVALLMINIEYIRIVMIPGMIIVFIGTLAWKLRKSRIVEVGSSKMDHDRANTVTTEKQNNKEEIFYVENTNSSDKLELFEFVSYILQLSLVTWTQYKGQHGSTPVLSDFLLFLCSALGALGTMLASPLAGVNSRAVSAEVLPVLHKTCIIVLFIAVHTLAAEWLGDDMIYVCLPELITVLVWFMVWFGESTRVSTFTLYEYQIAIFNSVVGTLCPLMYWKNLRISLIMWSFRISISSASFSEFHAWLLHGWPGSSSESKKLISLLDVCASACYGAAVTLCVYTIVVTNPWILYNEISSSEDATSLYEVISSFQDEAVAAVMIIISALTVIIWSVCCRTKKHTEIRIAVKRTLELELHRNPEDESKEILDQKMPEHSGITIAKRSQRQRSERDYGTGGSKIATVSQRRKSSSPVRRYRNMIQF</sequence>
<reference evidence="3" key="2">
    <citation type="submission" date="2020-10" db="EMBL/GenBank/DDBJ databases">
        <authorList>
            <person name="Scholz U."/>
            <person name="Mascher M."/>
            <person name="Fiebig A."/>
        </authorList>
    </citation>
    <scope>NUCLEOTIDE SEQUENCE [LARGE SCALE GENOMIC DNA]</scope>
    <source>
        <strain evidence="3">cv. Morex</strain>
    </source>
</reference>
<evidence type="ECO:0000313" key="4">
    <source>
        <dbReference type="Proteomes" id="UP000011116"/>
    </source>
</evidence>
<proteinExistence type="predicted"/>
<reference evidence="4" key="1">
    <citation type="journal article" date="2012" name="Nature">
        <title>A physical, genetic and functional sequence assembly of the barley genome.</title>
        <authorList>
            <consortium name="The International Barley Genome Sequencing Consortium"/>
            <person name="Mayer K.F."/>
            <person name="Waugh R."/>
            <person name="Brown J.W."/>
            <person name="Schulman A."/>
            <person name="Langridge P."/>
            <person name="Platzer M."/>
            <person name="Fincher G.B."/>
            <person name="Muehlbauer G.J."/>
            <person name="Sato K."/>
            <person name="Close T.J."/>
            <person name="Wise R.P."/>
            <person name="Stein N."/>
        </authorList>
    </citation>
    <scope>NUCLEOTIDE SEQUENCE [LARGE SCALE GENOMIC DNA]</scope>
    <source>
        <strain evidence="4">cv. Morex</strain>
    </source>
</reference>
<feature type="transmembrane region" description="Helical" evidence="2">
    <location>
        <begin position="265"/>
        <end position="284"/>
    </location>
</feature>
<keyword evidence="2" id="KW-1133">Transmembrane helix</keyword>
<keyword evidence="4" id="KW-1185">Reference proteome</keyword>